<feature type="region of interest" description="Disordered" evidence="1">
    <location>
        <begin position="124"/>
        <end position="146"/>
    </location>
</feature>
<organism evidence="3 4">
    <name type="scientific">Pseudomonas denitrificans</name>
    <dbReference type="NCBI Taxonomy" id="43306"/>
    <lineage>
        <taxon>Bacteria</taxon>
        <taxon>Pseudomonadati</taxon>
        <taxon>Pseudomonadota</taxon>
        <taxon>Gammaproteobacteria</taxon>
        <taxon>Pseudomonadales</taxon>
        <taxon>Pseudomonadaceae</taxon>
        <taxon>Halopseudomonas</taxon>
    </lineage>
</organism>
<dbReference type="EMBL" id="CP043626">
    <property type="protein sequence ID" value="QEY71302.1"/>
    <property type="molecule type" value="Genomic_DNA"/>
</dbReference>
<dbReference type="OrthoDB" id="7022045at2"/>
<proteinExistence type="predicted"/>
<dbReference type="RefSeq" id="WP_151186819.1">
    <property type="nucleotide sequence ID" value="NZ_CP043626.1"/>
</dbReference>
<evidence type="ECO:0000313" key="4">
    <source>
        <dbReference type="Proteomes" id="UP000326659"/>
    </source>
</evidence>
<keyword evidence="2" id="KW-0732">Signal</keyword>
<evidence type="ECO:0000256" key="2">
    <source>
        <dbReference type="SAM" id="SignalP"/>
    </source>
</evidence>
<feature type="signal peptide" evidence="2">
    <location>
        <begin position="1"/>
        <end position="24"/>
    </location>
</feature>
<dbReference type="KEGG" id="pden:F1C79_06420"/>
<evidence type="ECO:0000256" key="1">
    <source>
        <dbReference type="SAM" id="MobiDB-lite"/>
    </source>
</evidence>
<name>A0A9X7R3F0_PSEDE</name>
<gene>
    <name evidence="3" type="ORF">F1C79_06420</name>
</gene>
<protein>
    <submittedName>
        <fullName evidence="3">Uncharacterized protein</fullName>
    </submittedName>
</protein>
<evidence type="ECO:0000313" key="3">
    <source>
        <dbReference type="EMBL" id="QEY71302.1"/>
    </source>
</evidence>
<accession>A0A9X7R3F0</accession>
<keyword evidence="4" id="KW-1185">Reference proteome</keyword>
<sequence>MKNLKTFMTAIAFSLAGVAVHANAATEASCSQGAACFQLTPLAKQGTAPQLAEEGFSRTPLGMRVSSAEPAEQTIASDGFSRTPLGMRVSPDAPAQQTIAEDGFSRTPLGMRVNAEEPAQQILAADGFGRTPLGKRVASPQDSGIA</sequence>
<reference evidence="3 4" key="1">
    <citation type="submission" date="2019-09" db="EMBL/GenBank/DDBJ databases">
        <title>Prosopis cineraria nodule microbiome.</title>
        <authorList>
            <person name="Chaluvadi S.R."/>
            <person name="Ali R."/>
            <person name="Wang X."/>
        </authorList>
    </citation>
    <scope>NUCLEOTIDE SEQUENCE [LARGE SCALE GENOMIC DNA]</scope>
    <source>
        <strain evidence="3 4">BG1</strain>
    </source>
</reference>
<dbReference type="Proteomes" id="UP000326659">
    <property type="component" value="Chromosome"/>
</dbReference>
<dbReference type="AlphaFoldDB" id="A0A9X7R3F0"/>
<feature type="chain" id="PRO_5040719944" evidence="2">
    <location>
        <begin position="25"/>
        <end position="146"/>
    </location>
</feature>